<comment type="caution">
    <text evidence="2">The sequence shown here is derived from an EMBL/GenBank/DDBJ whole genome shotgun (WGS) entry which is preliminary data.</text>
</comment>
<name>A0A4Y8UIQ4_9GAMM</name>
<dbReference type="InterPro" id="IPR023631">
    <property type="entry name" value="Amidase_dom"/>
</dbReference>
<protein>
    <submittedName>
        <fullName evidence="2">Amidase</fullName>
    </submittedName>
</protein>
<dbReference type="AlphaFoldDB" id="A0A4Y8UIQ4"/>
<dbReference type="PANTHER" id="PTHR11895">
    <property type="entry name" value="TRANSAMIDASE"/>
    <property type="match status" value="1"/>
</dbReference>
<dbReference type="InterPro" id="IPR000120">
    <property type="entry name" value="Amidase"/>
</dbReference>
<dbReference type="PANTHER" id="PTHR11895:SF151">
    <property type="entry name" value="GLUTAMYL-TRNA(GLN) AMIDOTRANSFERASE SUBUNIT A"/>
    <property type="match status" value="1"/>
</dbReference>
<dbReference type="Gene3D" id="3.90.1300.10">
    <property type="entry name" value="Amidase signature (AS) domain"/>
    <property type="match status" value="1"/>
</dbReference>
<organism evidence="2 3">
    <name type="scientific">Gammaproteobacteria bacterium LSUCC0057</name>
    <dbReference type="NCBI Taxonomy" id="2559237"/>
    <lineage>
        <taxon>Bacteria</taxon>
        <taxon>Pseudomonadati</taxon>
        <taxon>Pseudomonadota</taxon>
        <taxon>Gammaproteobacteria</taxon>
        <taxon>Cellvibrionales</taxon>
        <taxon>Porticoccaceae</taxon>
        <taxon>SAR92 clade</taxon>
    </lineage>
</organism>
<evidence type="ECO:0000313" key="3">
    <source>
        <dbReference type="Proteomes" id="UP000298133"/>
    </source>
</evidence>
<sequence length="461" mass="47695">MTSREKLYRATLAVLLPALLFGCQPQPQQPSAVAVALQRAEQYRDYNALIAIDNNAGEAPVVQGGALAGWPIVVKDNIDVAGLATTAGTPALAEYYPGEDAGVVARLRDAGAVVVGKSNLHELAYGITSKNYAYGTVHNALDFDLIAGGSSGGTAVAVALGIVDAGLGTDTGGSTRIPAALNGIAGFRPTVGRYPDSGLVMISSSRDTAGPMAATVGQVLALDAVMADEPPQAVPAELAGLRLGVPREYFYEQLEPAVATAMAELMAALSEAGVVLVEANLDGIGELNDAIGFPLVLFETGQLLPQFLAEARPALSTAEFVDSIASPDVRAAVSAAFSGAISEQSYSAARDQLRPQLQTLYADYFARNQVDAVLVPTVPLTARAIESTADTVEWNGQQQPTFQSYIRNTDPSSNAGIPSLSLPLPVAAGERAVGAMLDGPADSDVRLLQIGLAIEALLARP</sequence>
<proteinExistence type="predicted"/>
<dbReference type="OrthoDB" id="8872210at2"/>
<dbReference type="Pfam" id="PF01425">
    <property type="entry name" value="Amidase"/>
    <property type="match status" value="1"/>
</dbReference>
<evidence type="ECO:0000313" key="2">
    <source>
        <dbReference type="EMBL" id="TFH68736.1"/>
    </source>
</evidence>
<dbReference type="Proteomes" id="UP000298133">
    <property type="component" value="Unassembled WGS sequence"/>
</dbReference>
<dbReference type="EMBL" id="SPIA01000001">
    <property type="protein sequence ID" value="TFH68736.1"/>
    <property type="molecule type" value="Genomic_DNA"/>
</dbReference>
<dbReference type="PROSITE" id="PS51257">
    <property type="entry name" value="PROKAR_LIPOPROTEIN"/>
    <property type="match status" value="1"/>
</dbReference>
<accession>A0A4Y8UIQ4</accession>
<dbReference type="SUPFAM" id="SSF75304">
    <property type="entry name" value="Amidase signature (AS) enzymes"/>
    <property type="match status" value="1"/>
</dbReference>
<dbReference type="GO" id="GO:0003824">
    <property type="term" value="F:catalytic activity"/>
    <property type="evidence" value="ECO:0007669"/>
    <property type="project" value="InterPro"/>
</dbReference>
<dbReference type="InterPro" id="IPR036928">
    <property type="entry name" value="AS_sf"/>
</dbReference>
<feature type="domain" description="Amidase" evidence="1">
    <location>
        <begin position="61"/>
        <end position="448"/>
    </location>
</feature>
<keyword evidence="3" id="KW-1185">Reference proteome</keyword>
<reference evidence="2 3" key="1">
    <citation type="submission" date="2019-03" db="EMBL/GenBank/DDBJ databases">
        <title>Draft genome of Gammaproteobacteria bacterium LSUCC0057, a member of the SAR92 clade.</title>
        <authorList>
            <person name="Lanclos V.C."/>
            <person name="Doiron C."/>
            <person name="Henson M.W."/>
            <person name="Thrash J.C."/>
        </authorList>
    </citation>
    <scope>NUCLEOTIDE SEQUENCE [LARGE SCALE GENOMIC DNA]</scope>
    <source>
        <strain evidence="2 3">LSUCC0057</strain>
    </source>
</reference>
<gene>
    <name evidence="2" type="ORF">E3W66_01915</name>
</gene>
<evidence type="ECO:0000259" key="1">
    <source>
        <dbReference type="Pfam" id="PF01425"/>
    </source>
</evidence>